<evidence type="ECO:0000313" key="1">
    <source>
        <dbReference type="EMBL" id="QJA71304.1"/>
    </source>
</evidence>
<reference evidence="1" key="1">
    <citation type="submission" date="2020-03" db="EMBL/GenBank/DDBJ databases">
        <title>The deep terrestrial virosphere.</title>
        <authorList>
            <person name="Holmfeldt K."/>
            <person name="Nilsson E."/>
            <person name="Simone D."/>
            <person name="Lopez-Fernandez M."/>
            <person name="Wu X."/>
            <person name="de Brujin I."/>
            <person name="Lundin D."/>
            <person name="Andersson A."/>
            <person name="Bertilsson S."/>
            <person name="Dopson M."/>
        </authorList>
    </citation>
    <scope>NUCLEOTIDE SEQUENCE</scope>
    <source>
        <strain evidence="1">MM415A03281</strain>
        <strain evidence="2">MM415B04004</strain>
    </source>
</reference>
<name>A0A6M3JME2_9ZZZZ</name>
<dbReference type="Gene3D" id="3.40.50.300">
    <property type="entry name" value="P-loop containing nucleotide triphosphate hydrolases"/>
    <property type="match status" value="1"/>
</dbReference>
<dbReference type="InterPro" id="IPR027417">
    <property type="entry name" value="P-loop_NTPase"/>
</dbReference>
<gene>
    <name evidence="1" type="ORF">MM415A03281_0013</name>
    <name evidence="2" type="ORF">MM415B04004_0013</name>
</gene>
<dbReference type="AlphaFoldDB" id="A0A6M3JME2"/>
<protein>
    <submittedName>
        <fullName evidence="1">Putative terminase</fullName>
    </submittedName>
</protein>
<proteinExistence type="predicted"/>
<accession>A0A6M3JME2</accession>
<sequence length="579" mass="67056">MNLSKIKTAKLAEGIIWFNTNPTAKLKVKKYNDRLKETIEEFYTRKDRENYYAILISSFLKDGINHPDVLHFYIKEFLWIDIPRKNVCNAHRAPFSFISEMFFEEVRNAIAFANRTGGKTTNTAILNHLDMAFKPGCEIASAGSTLDQAGKCYTYFTQFHNRNDYLKELYLKEPTVGRSFYKNGSLLEIITGTIKGLNSPHPNKARIDEVELMDWEVLQEGLSMAITRDSPTTGKEIMSQNAFSSTRKYDSGTMQRLLDLAAADKRKVGGFKIYNWCIWEVLEKCRRSCKGDKKYGDCVIWEVCSGKAKRCNDNGFYKIDDFIDKVMLLDKDTLDSQWFNKRPSKQSFVYGDYFFREKHLIPRIDFDMASPHIIVVGGIDFGSSPGHPFVYKEFICDCSDFRREIEGIQFSDQEIKSKIKFYLNYEYRSGSDTLEAHANRIKNSPHWQPEMPIFADPSAKQERVDLESIYGINTIEANNAVSAGIDNVRGHLQFRGGTAHYYIFEDYLDVTETGMVGTDAEFELYKFRRTKDGKINPREPEKMNDHGMDIDRYVISTSTIYLREVFMPLFETIDDEEWF</sequence>
<organism evidence="1">
    <name type="scientific">viral metagenome</name>
    <dbReference type="NCBI Taxonomy" id="1070528"/>
    <lineage>
        <taxon>unclassified sequences</taxon>
        <taxon>metagenomes</taxon>
        <taxon>organismal metagenomes</taxon>
    </lineage>
</organism>
<evidence type="ECO:0000313" key="2">
    <source>
        <dbReference type="EMBL" id="QJA94093.1"/>
    </source>
</evidence>
<dbReference type="EMBL" id="MT141862">
    <property type="protein sequence ID" value="QJA71304.1"/>
    <property type="molecule type" value="Genomic_DNA"/>
</dbReference>
<dbReference type="Gene3D" id="3.30.420.280">
    <property type="match status" value="1"/>
</dbReference>
<dbReference type="EMBL" id="MT143202">
    <property type="protein sequence ID" value="QJA94093.1"/>
    <property type="molecule type" value="Genomic_DNA"/>
</dbReference>